<keyword evidence="6 12" id="KW-0547">Nucleotide-binding</keyword>
<dbReference type="GO" id="GO:0005829">
    <property type="term" value="C:cytosol"/>
    <property type="evidence" value="ECO:0007669"/>
    <property type="project" value="TreeGrafter"/>
</dbReference>
<dbReference type="SUPFAM" id="SSF52374">
    <property type="entry name" value="Nucleotidylyl transferase"/>
    <property type="match status" value="1"/>
</dbReference>
<comment type="catalytic activity">
    <reaction evidence="11">
        <text>tRNA(Met) + L-methionine + ATP = L-methionyl-tRNA(Met) + AMP + diphosphate</text>
        <dbReference type="Rhea" id="RHEA:13481"/>
        <dbReference type="Rhea" id="RHEA-COMP:9667"/>
        <dbReference type="Rhea" id="RHEA-COMP:9698"/>
        <dbReference type="ChEBI" id="CHEBI:30616"/>
        <dbReference type="ChEBI" id="CHEBI:33019"/>
        <dbReference type="ChEBI" id="CHEBI:57844"/>
        <dbReference type="ChEBI" id="CHEBI:78442"/>
        <dbReference type="ChEBI" id="CHEBI:78530"/>
        <dbReference type="ChEBI" id="CHEBI:456215"/>
        <dbReference type="EC" id="6.1.1.10"/>
    </reaction>
</comment>
<gene>
    <name evidence="15" type="ORF">CWI39_0671p0010</name>
</gene>
<keyword evidence="8 12" id="KW-0648">Protein biosynthesis</keyword>
<evidence type="ECO:0000256" key="10">
    <source>
        <dbReference type="ARBA" id="ARBA00030904"/>
    </source>
</evidence>
<protein>
    <recommendedName>
        <fullName evidence="3">methionine--tRNA ligase</fullName>
        <ecNumber evidence="3">6.1.1.10</ecNumber>
    </recommendedName>
    <alternativeName>
        <fullName evidence="10">Methionyl-tRNA synthetase</fullName>
    </alternativeName>
</protein>
<dbReference type="InterPro" id="IPR041872">
    <property type="entry name" value="Anticodon_Met"/>
</dbReference>
<keyword evidence="7 12" id="KW-0067">ATP-binding</keyword>
<dbReference type="GO" id="GO:0017101">
    <property type="term" value="C:aminoacyl-tRNA synthetase multienzyme complex"/>
    <property type="evidence" value="ECO:0007669"/>
    <property type="project" value="TreeGrafter"/>
</dbReference>
<feature type="domain" description="Methionyl-tRNA synthetase anticodon-binding" evidence="14">
    <location>
        <begin position="410"/>
        <end position="512"/>
    </location>
</feature>
<keyword evidence="5 12" id="KW-0436">Ligase</keyword>
<dbReference type="SUPFAM" id="SSF47323">
    <property type="entry name" value="Anticodon-binding domain of a subclass of class I aminoacyl-tRNA synthetases"/>
    <property type="match status" value="1"/>
</dbReference>
<dbReference type="PRINTS" id="PR01041">
    <property type="entry name" value="TRNASYNTHMET"/>
</dbReference>
<dbReference type="NCBIfam" id="TIGR00398">
    <property type="entry name" value="metG"/>
    <property type="match status" value="1"/>
</dbReference>
<dbReference type="InterPro" id="IPR023458">
    <property type="entry name" value="Met-tRNA_ligase_1"/>
</dbReference>
<dbReference type="PROSITE" id="PS00178">
    <property type="entry name" value="AA_TRNA_LIGASE_I"/>
    <property type="match status" value="1"/>
</dbReference>
<dbReference type="EC" id="6.1.1.10" evidence="3"/>
<sequence>MKKLITSALPYVNNLPHLGNIVGCVLSADVYTRFCKKRGQKAIHICGTDEYGTATEMTAIEQNLHPKEIVDKNSVIHKNIYDWFEIHFDHFGRTTDDDHVIFTQKIFKEIYRENYFEEKTSEQYFCLKCELFLADRYLLGTCPSCSSERARGDQCDDCGYLVKALELKLPKCSICKEEPVIRKTKHLYLRLDLLKPQIKKFIEEKSESWSDNAKAIANHWINLDLHSRSMTRDLKYRWGVGVPVEGFEDKVLYVWFDAPIGYLTFTKQCLKEEYDSFVDDCVWYQFMGKDNVPFHSIIFPGMLLATKNKYPIVSTINSTEYLMYENDKFSKSRNVGIFGSDLLNDTKGPASIWRFYLIKIRPENKDTNFSVEDFIQTVKSDLINNFGNFCNRSLKFFEEKMKRNIEFNLNEEDKLFISQINDSYSQYLCAMERIELKNGLKIFMEISNAGNKYLQDNINDKERRKTVFSVGVSLVVLLGHICEPFMPSITKMIFKMIEVENTEIFPEKFEVISKCTLEGTKIIPLFEPVNGSLIK</sequence>
<dbReference type="CDD" id="cd00814">
    <property type="entry name" value="MetRS_core"/>
    <property type="match status" value="1"/>
</dbReference>
<keyword evidence="4" id="KW-0963">Cytoplasm</keyword>
<dbReference type="Gene3D" id="3.40.50.620">
    <property type="entry name" value="HUPs"/>
    <property type="match status" value="1"/>
</dbReference>
<organism evidence="15 16">
    <name type="scientific">Hamiltosporidium magnivora</name>
    <dbReference type="NCBI Taxonomy" id="148818"/>
    <lineage>
        <taxon>Eukaryota</taxon>
        <taxon>Fungi</taxon>
        <taxon>Fungi incertae sedis</taxon>
        <taxon>Microsporidia</taxon>
        <taxon>Dubosqiidae</taxon>
        <taxon>Hamiltosporidium</taxon>
    </lineage>
</organism>
<dbReference type="InterPro" id="IPR015413">
    <property type="entry name" value="Methionyl/Leucyl_tRNA_Synth"/>
</dbReference>
<dbReference type="InterPro" id="IPR001412">
    <property type="entry name" value="aa-tRNA-synth_I_CS"/>
</dbReference>
<evidence type="ECO:0000256" key="6">
    <source>
        <dbReference type="ARBA" id="ARBA00022741"/>
    </source>
</evidence>
<evidence type="ECO:0000256" key="1">
    <source>
        <dbReference type="ARBA" id="ARBA00004496"/>
    </source>
</evidence>
<dbReference type="Proteomes" id="UP000293045">
    <property type="component" value="Unassembled WGS sequence"/>
</dbReference>
<evidence type="ECO:0000256" key="8">
    <source>
        <dbReference type="ARBA" id="ARBA00022917"/>
    </source>
</evidence>
<reference evidence="15 16" key="1">
    <citation type="submission" date="2017-12" db="EMBL/GenBank/DDBJ databases">
        <authorList>
            <person name="Pombert J.-F."/>
            <person name="Haag K.L."/>
            <person name="Ebert D."/>
        </authorList>
    </citation>
    <scope>NUCLEOTIDE SEQUENCE [LARGE SCALE GENOMIC DNA]</scope>
    <source>
        <strain evidence="15">IL-BN-2</strain>
    </source>
</reference>
<dbReference type="PANTHER" id="PTHR45765:SF1">
    <property type="entry name" value="METHIONINE--TRNA LIGASE, CYTOPLASMIC"/>
    <property type="match status" value="1"/>
</dbReference>
<dbReference type="Pfam" id="PF09334">
    <property type="entry name" value="tRNA-synt_1g"/>
    <property type="match status" value="1"/>
</dbReference>
<keyword evidence="9 12" id="KW-0030">Aminoacyl-tRNA synthetase</keyword>
<dbReference type="EMBL" id="PIXR01000671">
    <property type="protein sequence ID" value="TBU05504.1"/>
    <property type="molecule type" value="Genomic_DNA"/>
</dbReference>
<comment type="subcellular location">
    <subcellularLocation>
        <location evidence="1">Cytoplasm</location>
    </subcellularLocation>
</comment>
<name>A0A4Q9LCK6_9MICR</name>
<dbReference type="InterPro" id="IPR009080">
    <property type="entry name" value="tRNAsynth_Ia_anticodon-bd"/>
</dbReference>
<evidence type="ECO:0000256" key="5">
    <source>
        <dbReference type="ARBA" id="ARBA00022598"/>
    </source>
</evidence>
<dbReference type="PANTHER" id="PTHR45765">
    <property type="entry name" value="METHIONINE--TRNA LIGASE"/>
    <property type="match status" value="1"/>
</dbReference>
<proteinExistence type="inferred from homology"/>
<dbReference type="InterPro" id="IPR029038">
    <property type="entry name" value="MetRS_Zn"/>
</dbReference>
<evidence type="ECO:0000259" key="13">
    <source>
        <dbReference type="Pfam" id="PF09334"/>
    </source>
</evidence>
<dbReference type="Gene3D" id="2.20.28.20">
    <property type="entry name" value="Methionyl-tRNA synthetase, Zn-domain"/>
    <property type="match status" value="1"/>
</dbReference>
<evidence type="ECO:0000256" key="7">
    <source>
        <dbReference type="ARBA" id="ARBA00022840"/>
    </source>
</evidence>
<evidence type="ECO:0000313" key="16">
    <source>
        <dbReference type="Proteomes" id="UP000293045"/>
    </source>
</evidence>
<comment type="similarity">
    <text evidence="2 12">Belongs to the class-I aminoacyl-tRNA synthetase family.</text>
</comment>
<dbReference type="VEuPathDB" id="MicrosporidiaDB:CWI36_0560p0050"/>
<evidence type="ECO:0000256" key="4">
    <source>
        <dbReference type="ARBA" id="ARBA00022490"/>
    </source>
</evidence>
<evidence type="ECO:0000256" key="3">
    <source>
        <dbReference type="ARBA" id="ARBA00012838"/>
    </source>
</evidence>
<accession>A0A4Q9LCK6</accession>
<dbReference type="SUPFAM" id="SSF57770">
    <property type="entry name" value="Methionyl-tRNA synthetase (MetRS), Zn-domain"/>
    <property type="match status" value="1"/>
</dbReference>
<dbReference type="Pfam" id="PF19303">
    <property type="entry name" value="Anticodon_3"/>
    <property type="match status" value="1"/>
</dbReference>
<dbReference type="GO" id="GO:0006431">
    <property type="term" value="P:methionyl-tRNA aminoacylation"/>
    <property type="evidence" value="ECO:0007669"/>
    <property type="project" value="InterPro"/>
</dbReference>
<comment type="caution">
    <text evidence="15">The sequence shown here is derived from an EMBL/GenBank/DDBJ whole genome shotgun (WGS) entry which is preliminary data.</text>
</comment>
<evidence type="ECO:0000256" key="12">
    <source>
        <dbReference type="RuleBase" id="RU363039"/>
    </source>
</evidence>
<dbReference type="AlphaFoldDB" id="A0A4Q9LCK6"/>
<dbReference type="InterPro" id="IPR014729">
    <property type="entry name" value="Rossmann-like_a/b/a_fold"/>
</dbReference>
<evidence type="ECO:0000259" key="14">
    <source>
        <dbReference type="Pfam" id="PF19303"/>
    </source>
</evidence>
<evidence type="ECO:0000313" key="15">
    <source>
        <dbReference type="EMBL" id="TBU05504.1"/>
    </source>
</evidence>
<dbReference type="VEuPathDB" id="MicrosporidiaDB:CWI39_0671p0010"/>
<dbReference type="Gene3D" id="1.10.730.10">
    <property type="entry name" value="Isoleucyl-tRNA Synthetase, Domain 1"/>
    <property type="match status" value="1"/>
</dbReference>
<dbReference type="GO" id="GO:0004825">
    <property type="term" value="F:methionine-tRNA ligase activity"/>
    <property type="evidence" value="ECO:0007669"/>
    <property type="project" value="UniProtKB-EC"/>
</dbReference>
<evidence type="ECO:0000256" key="11">
    <source>
        <dbReference type="ARBA" id="ARBA00047364"/>
    </source>
</evidence>
<feature type="domain" description="Methionyl/Leucyl tRNA synthetase" evidence="13">
    <location>
        <begin position="4"/>
        <end position="393"/>
    </location>
</feature>
<evidence type="ECO:0000256" key="9">
    <source>
        <dbReference type="ARBA" id="ARBA00023146"/>
    </source>
</evidence>
<dbReference type="GO" id="GO:0005524">
    <property type="term" value="F:ATP binding"/>
    <property type="evidence" value="ECO:0007669"/>
    <property type="project" value="UniProtKB-KW"/>
</dbReference>
<evidence type="ECO:0000256" key="2">
    <source>
        <dbReference type="ARBA" id="ARBA00005594"/>
    </source>
</evidence>
<dbReference type="InterPro" id="IPR033911">
    <property type="entry name" value="MetRS_core"/>
</dbReference>
<dbReference type="FunFam" id="2.20.28.20:FF:000001">
    <property type="entry name" value="Methionine--tRNA ligase"/>
    <property type="match status" value="1"/>
</dbReference>
<dbReference type="InterPro" id="IPR014758">
    <property type="entry name" value="Met-tRNA_synth"/>
</dbReference>